<evidence type="ECO:0000256" key="2">
    <source>
        <dbReference type="ARBA" id="ARBA00022694"/>
    </source>
</evidence>
<evidence type="ECO:0000313" key="5">
    <source>
        <dbReference type="EMBL" id="EGN93951.1"/>
    </source>
</evidence>
<dbReference type="OMA" id="MYMRLRH"/>
<dbReference type="FunCoup" id="F8QCT6">
    <property type="interactions" value="9"/>
</dbReference>
<dbReference type="PANTHER" id="PTHR21027">
    <property type="entry name" value="TRNA-SPLICING ENDONUCLEASE SUBUNIT SEN54"/>
    <property type="match status" value="1"/>
</dbReference>
<evidence type="ECO:0000256" key="1">
    <source>
        <dbReference type="ARBA" id="ARBA00005736"/>
    </source>
</evidence>
<dbReference type="PANTHER" id="PTHR21027:SF1">
    <property type="entry name" value="TRNA-SPLICING ENDONUCLEASE SUBUNIT SEN54"/>
    <property type="match status" value="1"/>
</dbReference>
<feature type="region of interest" description="Disordered" evidence="3">
    <location>
        <begin position="350"/>
        <end position="377"/>
    </location>
</feature>
<reference evidence="6" key="1">
    <citation type="journal article" date="2011" name="Science">
        <title>The plant cell wall-decomposing machinery underlies the functional diversity of forest fungi.</title>
        <authorList>
            <person name="Eastwood D.C."/>
            <person name="Floudas D."/>
            <person name="Binder M."/>
            <person name="Majcherczyk A."/>
            <person name="Schneider P."/>
            <person name="Aerts A."/>
            <person name="Asiegbu F.O."/>
            <person name="Baker S.E."/>
            <person name="Barry K."/>
            <person name="Bendiksby M."/>
            <person name="Blumentritt M."/>
            <person name="Coutinho P.M."/>
            <person name="Cullen D."/>
            <person name="de Vries R.P."/>
            <person name="Gathman A."/>
            <person name="Goodell B."/>
            <person name="Henrissat B."/>
            <person name="Ihrmark K."/>
            <person name="Kauserud H."/>
            <person name="Kohler A."/>
            <person name="LaButti K."/>
            <person name="Lapidus A."/>
            <person name="Lavin J.L."/>
            <person name="Lee Y.-H."/>
            <person name="Lindquist E."/>
            <person name="Lilly W."/>
            <person name="Lucas S."/>
            <person name="Morin E."/>
            <person name="Murat C."/>
            <person name="Oguiza J.A."/>
            <person name="Park J."/>
            <person name="Pisabarro A.G."/>
            <person name="Riley R."/>
            <person name="Rosling A."/>
            <person name="Salamov A."/>
            <person name="Schmidt O."/>
            <person name="Schmutz J."/>
            <person name="Skrede I."/>
            <person name="Stenlid J."/>
            <person name="Wiebenga A."/>
            <person name="Xie X."/>
            <person name="Kuees U."/>
            <person name="Hibbett D.S."/>
            <person name="Hoffmeister D."/>
            <person name="Hoegberg N."/>
            <person name="Martin F."/>
            <person name="Grigoriev I.V."/>
            <person name="Watkinson S.C."/>
        </authorList>
    </citation>
    <scope>NUCLEOTIDE SEQUENCE [LARGE SCALE GENOMIC DNA]</scope>
    <source>
        <strain evidence="6">strain S7.3</strain>
    </source>
</reference>
<dbReference type="Proteomes" id="UP000008063">
    <property type="component" value="Unassembled WGS sequence"/>
</dbReference>
<dbReference type="InterPro" id="IPR024336">
    <property type="entry name" value="tRNA_splic_suSen54_N"/>
</dbReference>
<dbReference type="HOGENOM" id="CLU_028449_0_0_1"/>
<name>F8QCT6_SERL3</name>
<evidence type="ECO:0000256" key="3">
    <source>
        <dbReference type="SAM" id="MobiDB-lite"/>
    </source>
</evidence>
<dbReference type="EMBL" id="GL945490">
    <property type="protein sequence ID" value="EGN93951.1"/>
    <property type="molecule type" value="Genomic_DNA"/>
</dbReference>
<dbReference type="eggNOG" id="KOG4772">
    <property type="taxonomic scope" value="Eukaryota"/>
</dbReference>
<dbReference type="InParanoid" id="F8QCT6"/>
<organism evidence="6">
    <name type="scientific">Serpula lacrymans var. lacrymans (strain S7.3)</name>
    <name type="common">Dry rot fungus</name>
    <dbReference type="NCBI Taxonomy" id="936435"/>
    <lineage>
        <taxon>Eukaryota</taxon>
        <taxon>Fungi</taxon>
        <taxon>Dikarya</taxon>
        <taxon>Basidiomycota</taxon>
        <taxon>Agaricomycotina</taxon>
        <taxon>Agaricomycetes</taxon>
        <taxon>Agaricomycetidae</taxon>
        <taxon>Boletales</taxon>
        <taxon>Coniophorineae</taxon>
        <taxon>Serpulaceae</taxon>
        <taxon>Serpula</taxon>
    </lineage>
</organism>
<evidence type="ECO:0000313" key="6">
    <source>
        <dbReference type="Proteomes" id="UP000008063"/>
    </source>
</evidence>
<keyword evidence="6" id="KW-1185">Reference proteome</keyword>
<feature type="compositionally biased region" description="Low complexity" evidence="3">
    <location>
        <begin position="358"/>
        <end position="376"/>
    </location>
</feature>
<evidence type="ECO:0000259" key="4">
    <source>
        <dbReference type="Pfam" id="PF12928"/>
    </source>
</evidence>
<dbReference type="AlphaFoldDB" id="F8QCT6"/>
<gene>
    <name evidence="5" type="ORF">SERLA73DRAFT_63432</name>
</gene>
<protein>
    <recommendedName>
        <fullName evidence="4">tRNA-splicing endonuclease subunit Sen54 N-terminal domain-containing protein</fullName>
    </recommendedName>
</protein>
<keyword evidence="2" id="KW-0819">tRNA processing</keyword>
<dbReference type="InterPro" id="IPR024337">
    <property type="entry name" value="tRNA_splic_suSen54"/>
</dbReference>
<dbReference type="OrthoDB" id="408683at2759"/>
<comment type="similarity">
    <text evidence="1">Belongs to the SEN54 family.</text>
</comment>
<proteinExistence type="inferred from homology"/>
<dbReference type="GO" id="GO:0000214">
    <property type="term" value="C:tRNA-intron endonuclease complex"/>
    <property type="evidence" value="ECO:0007669"/>
    <property type="project" value="TreeGrafter"/>
</dbReference>
<accession>F8QCT6</accession>
<dbReference type="STRING" id="936435.F8QCT6"/>
<dbReference type="GO" id="GO:0000379">
    <property type="term" value="P:tRNA-type intron splice site recognition and cleavage"/>
    <property type="evidence" value="ECO:0007669"/>
    <property type="project" value="TreeGrafter"/>
</dbReference>
<feature type="domain" description="tRNA-splicing endonuclease subunit Sen54 N-terminal" evidence="4">
    <location>
        <begin position="67"/>
        <end position="146"/>
    </location>
</feature>
<sequence length="448" mass="50353">MVVWTGRNYRRGYLFHLQCISSKWTYSSTSTARPVIPKRGEKDFEPTSAGGSGLQLHVLDRSRNAMFGALRATRTIANKSISYAVWYPDIARAHVTVARGIHFTAMGHSVARQNAAEDGSSKLQKRLELLPEEALYLVERGAMLCFKQTQADITGMDDIEGAPMSVQQAFAEMIGQEDLSLEKYQVFAYFRRLGYVVTRSEPPTSAYPAPPPLQVQKAVSPSVFQRLYSLFPLFISRFSRIWRRSFDWWRPLGLGRWIYYDMKYATIFRSLRFIPSGHSVPPKSTEPRPVTKSSPYKIFYNIYKPSTSFRKTAPPPPDFFVVVVDARSTVMPSLHELTALFDVLPETPPPLPRQRGVPSAKPPNINAPASNSPLAPTLQPPSLSLRRMFRWMLPSTPAPPSVSTQQQKPNPFAALKAGKRSAVIAAVDAGNISFFRFSQGAFEEWPMI</sequence>
<dbReference type="Pfam" id="PF12928">
    <property type="entry name" value="tRNA_int_end_N2"/>
    <property type="match status" value="1"/>
</dbReference>